<reference evidence="2 3" key="1">
    <citation type="submission" date="2020-08" db="EMBL/GenBank/DDBJ databases">
        <title>A Genomic Blueprint of the Chicken Gut Microbiome.</title>
        <authorList>
            <person name="Gilroy R."/>
            <person name="Ravi A."/>
            <person name="Getino M."/>
            <person name="Pursley I."/>
            <person name="Horton D.L."/>
            <person name="Alikhan N.-F."/>
            <person name="Baker D."/>
            <person name="Gharbi K."/>
            <person name="Hall N."/>
            <person name="Watson M."/>
            <person name="Adriaenssens E.M."/>
            <person name="Foster-Nyarko E."/>
            <person name="Jarju S."/>
            <person name="Secka A."/>
            <person name="Antonio M."/>
            <person name="Oren A."/>
            <person name="Chaudhuri R."/>
            <person name="La Ragione R.M."/>
            <person name="Hildebrand F."/>
            <person name="Pallen M.J."/>
        </authorList>
    </citation>
    <scope>NUCLEOTIDE SEQUENCE [LARGE SCALE GENOMIC DNA]</scope>
    <source>
        <strain evidence="2 3">Sa3CVN1</strain>
    </source>
</reference>
<accession>A0ABR8PR84</accession>
<evidence type="ECO:0000259" key="1">
    <source>
        <dbReference type="Pfam" id="PF04324"/>
    </source>
</evidence>
<evidence type="ECO:0000313" key="3">
    <source>
        <dbReference type="Proteomes" id="UP000627781"/>
    </source>
</evidence>
<evidence type="ECO:0000313" key="2">
    <source>
        <dbReference type="EMBL" id="MBD7910683.1"/>
    </source>
</evidence>
<dbReference type="InterPro" id="IPR041854">
    <property type="entry name" value="BFD-like_2Fe2S-bd_dom_sf"/>
</dbReference>
<dbReference type="EMBL" id="JACSRA010000005">
    <property type="protein sequence ID" value="MBD7910683.1"/>
    <property type="molecule type" value="Genomic_DNA"/>
</dbReference>
<dbReference type="Pfam" id="PF04324">
    <property type="entry name" value="Fer2_BFD"/>
    <property type="match status" value="1"/>
</dbReference>
<comment type="caution">
    <text evidence="2">The sequence shown here is derived from an EMBL/GenBank/DDBJ whole genome shotgun (WGS) entry which is preliminary data.</text>
</comment>
<gene>
    <name evidence="2" type="ORF">H9661_04850</name>
</gene>
<sequence length="57" mass="6146">MSNVCLCRGISEEKIIEAIKDGATSFIEVKEKTGAGTGGCSGLRCRNKIEMLILENK</sequence>
<protein>
    <submittedName>
        <fullName evidence="2">(2Fe-2S)-binding protein</fullName>
    </submittedName>
</protein>
<dbReference type="Gene3D" id="1.10.10.1100">
    <property type="entry name" value="BFD-like [2Fe-2S]-binding domain"/>
    <property type="match status" value="1"/>
</dbReference>
<proteinExistence type="predicted"/>
<dbReference type="InterPro" id="IPR007419">
    <property type="entry name" value="BFD-like_2Fe2S-bd_dom"/>
</dbReference>
<dbReference type="Proteomes" id="UP000627781">
    <property type="component" value="Unassembled WGS sequence"/>
</dbReference>
<keyword evidence="3" id="KW-1185">Reference proteome</keyword>
<name>A0ABR8PR84_9CLOT</name>
<dbReference type="RefSeq" id="WP_143315700.1">
    <property type="nucleotide sequence ID" value="NZ_JACSRA010000005.1"/>
</dbReference>
<feature type="domain" description="BFD-like [2Fe-2S]-binding" evidence="1">
    <location>
        <begin position="4"/>
        <end position="53"/>
    </location>
</feature>
<organism evidence="2 3">
    <name type="scientific">Clostridium cibarium</name>
    <dbReference type="NCBI Taxonomy" id="2762247"/>
    <lineage>
        <taxon>Bacteria</taxon>
        <taxon>Bacillati</taxon>
        <taxon>Bacillota</taxon>
        <taxon>Clostridia</taxon>
        <taxon>Eubacteriales</taxon>
        <taxon>Clostridiaceae</taxon>
        <taxon>Clostridium</taxon>
    </lineage>
</organism>